<keyword evidence="2" id="KW-1185">Reference proteome</keyword>
<protein>
    <submittedName>
        <fullName evidence="1">DUF3140 domain-containing protein</fullName>
    </submittedName>
</protein>
<gene>
    <name evidence="1" type="ORF">F5544_13420</name>
</gene>
<dbReference type="RefSeq" id="WP_167473528.1">
    <property type="nucleotide sequence ID" value="NZ_CP046172.1"/>
</dbReference>
<dbReference type="KEGG" id="nah:F5544_13420"/>
<dbReference type="InterPro" id="IPR021487">
    <property type="entry name" value="DUF3140"/>
</dbReference>
<dbReference type="Proteomes" id="UP000503540">
    <property type="component" value="Chromosome"/>
</dbReference>
<dbReference type="Pfam" id="PF11338">
    <property type="entry name" value="DUF3140"/>
    <property type="match status" value="1"/>
</dbReference>
<dbReference type="EMBL" id="CP046172">
    <property type="protein sequence ID" value="QIS10573.1"/>
    <property type="molecule type" value="Genomic_DNA"/>
</dbReference>
<dbReference type="PANTHER" id="PTHR40630:SF1">
    <property type="entry name" value="DNA-BINDING PROTEIN"/>
    <property type="match status" value="1"/>
</dbReference>
<reference evidence="1 2" key="1">
    <citation type="journal article" date="2019" name="ACS Chem. Biol.">
        <title>Identification and Mobilization of a Cryptic Antibiotic Biosynthesis Gene Locus from a Human-Pathogenic Nocardia Isolate.</title>
        <authorList>
            <person name="Herisse M."/>
            <person name="Ishida K."/>
            <person name="Porter J.L."/>
            <person name="Howden B."/>
            <person name="Hertweck C."/>
            <person name="Stinear T.P."/>
            <person name="Pidot S.J."/>
        </authorList>
    </citation>
    <scope>NUCLEOTIDE SEQUENCE [LARGE SCALE GENOMIC DNA]</scope>
    <source>
        <strain evidence="1 2">AUSMDU00012717</strain>
    </source>
</reference>
<accession>A0A6G9YC34</accession>
<organism evidence="1 2">
    <name type="scientific">Nocardia arthritidis</name>
    <dbReference type="NCBI Taxonomy" id="228602"/>
    <lineage>
        <taxon>Bacteria</taxon>
        <taxon>Bacillati</taxon>
        <taxon>Actinomycetota</taxon>
        <taxon>Actinomycetes</taxon>
        <taxon>Mycobacteriales</taxon>
        <taxon>Nocardiaceae</taxon>
        <taxon>Nocardia</taxon>
    </lineage>
</organism>
<dbReference type="AlphaFoldDB" id="A0A6G9YC34"/>
<name>A0A6G9YC34_9NOCA</name>
<evidence type="ECO:0000313" key="2">
    <source>
        <dbReference type="Proteomes" id="UP000503540"/>
    </source>
</evidence>
<dbReference type="PANTHER" id="PTHR40630">
    <property type="entry name" value="POSSIBLE DNA-BINDING PROTEIN"/>
    <property type="match status" value="1"/>
</dbReference>
<sequence>MAESIVDDRLWTDFHHAVNMTSRELRDWLRTNAAGPETEPLPNGRATELGYRVLAILAKRRTDLDADDAEVMRAVVWEVTDEHGAEPESIAGQPQWRHRLMSIGHDPLRAR</sequence>
<evidence type="ECO:0000313" key="1">
    <source>
        <dbReference type="EMBL" id="QIS10573.1"/>
    </source>
</evidence>
<proteinExistence type="predicted"/>